<protein>
    <recommendedName>
        <fullName evidence="7">Flagellar L-ring protein</fullName>
    </recommendedName>
    <alternativeName>
        <fullName evidence="7">Basal body L-ring protein</fullName>
    </alternativeName>
</protein>
<dbReference type="AlphaFoldDB" id="A0A2U9S514"/>
<dbReference type="GO" id="GO:0003774">
    <property type="term" value="F:cytoskeletal motor activity"/>
    <property type="evidence" value="ECO:0007669"/>
    <property type="project" value="InterPro"/>
</dbReference>
<dbReference type="PANTHER" id="PTHR34933">
    <property type="entry name" value="FLAGELLAR L-RING PROTEIN"/>
    <property type="match status" value="1"/>
</dbReference>
<keyword evidence="10" id="KW-0969">Cilium</keyword>
<keyword evidence="7" id="KW-0449">Lipoprotein</keyword>
<evidence type="ECO:0000256" key="3">
    <source>
        <dbReference type="ARBA" id="ARBA00022729"/>
    </source>
</evidence>
<comment type="similarity">
    <text evidence="2 7">Belongs to the FlgH family.</text>
</comment>
<comment type="function">
    <text evidence="1 7">Assembles around the rod to form the L-ring and probably protects the motor/basal body from shearing forces during rotation.</text>
</comment>
<dbReference type="OrthoDB" id="9789227at2"/>
<dbReference type="RefSeq" id="WP_111066523.1">
    <property type="nucleotide sequence ID" value="NZ_CP029829.1"/>
</dbReference>
<evidence type="ECO:0000256" key="6">
    <source>
        <dbReference type="ARBA" id="ARBA00023237"/>
    </source>
</evidence>
<dbReference type="Proteomes" id="UP000249605">
    <property type="component" value="Chromosome"/>
</dbReference>
<reference evidence="10 11" key="1">
    <citation type="journal article" date="2019" name="Int. J. Syst. Evol. Microbiol.">
        <title>Azospirillum ramasamyi sp. nov., a novel diazotrophic bacterium isolated from fermented bovine products.</title>
        <authorList>
            <person name="Anandham R."/>
            <person name="Heo J."/>
            <person name="Krishnamoorthy R."/>
            <person name="SenthilKumar M."/>
            <person name="Gopal N.O."/>
            <person name="Kim S.J."/>
            <person name="Kwon S.W."/>
        </authorList>
    </citation>
    <scope>NUCLEOTIDE SEQUENCE [LARGE SCALE GENOMIC DNA]</scope>
    <source>
        <strain evidence="10 11">M2T2B2</strain>
    </source>
</reference>
<comment type="subunit">
    <text evidence="7">The basal body constitutes a major portion of the flagellar organelle and consists of four rings (L,P,S, and M) mounted on a central rod.</text>
</comment>
<dbReference type="Pfam" id="PF02107">
    <property type="entry name" value="FlgH"/>
    <property type="match status" value="1"/>
</dbReference>
<evidence type="ECO:0000256" key="9">
    <source>
        <dbReference type="SAM" id="SignalP"/>
    </source>
</evidence>
<dbReference type="NCBIfam" id="NF001305">
    <property type="entry name" value="PRK00249.1-5"/>
    <property type="match status" value="1"/>
</dbReference>
<evidence type="ECO:0000256" key="1">
    <source>
        <dbReference type="ARBA" id="ARBA00002591"/>
    </source>
</evidence>
<keyword evidence="4 7" id="KW-0472">Membrane</keyword>
<comment type="subcellular location">
    <subcellularLocation>
        <location evidence="7">Cell outer membrane</location>
        <topology evidence="7">Lipid-anchor</topology>
    </subcellularLocation>
    <subcellularLocation>
        <location evidence="7">Bacterial flagellum basal body</location>
    </subcellularLocation>
</comment>
<evidence type="ECO:0000256" key="5">
    <source>
        <dbReference type="ARBA" id="ARBA00023143"/>
    </source>
</evidence>
<dbReference type="HAMAP" id="MF_00415">
    <property type="entry name" value="FlgH"/>
    <property type="match status" value="1"/>
</dbReference>
<feature type="region of interest" description="Disordered" evidence="8">
    <location>
        <begin position="141"/>
        <end position="160"/>
    </location>
</feature>
<dbReference type="PROSITE" id="PS51257">
    <property type="entry name" value="PROKAR_LIPOPROTEIN"/>
    <property type="match status" value="1"/>
</dbReference>
<accession>A0A2U9S514</accession>
<dbReference type="PRINTS" id="PR01008">
    <property type="entry name" value="FLGLRINGFLGH"/>
</dbReference>
<dbReference type="EMBL" id="CP029829">
    <property type="protein sequence ID" value="AWU93991.1"/>
    <property type="molecule type" value="Genomic_DNA"/>
</dbReference>
<evidence type="ECO:0000256" key="7">
    <source>
        <dbReference type="HAMAP-Rule" id="MF_00415"/>
    </source>
</evidence>
<sequence>MSATKTTRLIRFAMIAAAATSLTACGAASRIADIGKAPELSTIQDPQARPGYQPVSLPMPTPLPTERNPNSLWRNGSKAFFKDQRANKVGDILTINISIDDSAKVANSSRRSRANSEKAGMPSLFGLEGATLSRVLPAGASPTNLVDLSSDTSNDGKGSVDRNEQIDLKVAALVTQSLPNGNLVIQGRQEVRVNFEVRDLQIHGVIRPEDITAQNTISYEKIAEARISYGGRGQITDVQQPRYGQQLYDIIMPF</sequence>
<evidence type="ECO:0000313" key="10">
    <source>
        <dbReference type="EMBL" id="AWU93991.1"/>
    </source>
</evidence>
<dbReference type="GO" id="GO:0009427">
    <property type="term" value="C:bacterial-type flagellum basal body, distal rod, L ring"/>
    <property type="evidence" value="ECO:0007669"/>
    <property type="project" value="InterPro"/>
</dbReference>
<proteinExistence type="inferred from homology"/>
<name>A0A2U9S514_9PROT</name>
<keyword evidence="5 7" id="KW-0975">Bacterial flagellum</keyword>
<evidence type="ECO:0000256" key="8">
    <source>
        <dbReference type="SAM" id="MobiDB-lite"/>
    </source>
</evidence>
<feature type="chain" id="PRO_5015874333" description="Flagellar L-ring protein" evidence="9">
    <location>
        <begin position="25"/>
        <end position="254"/>
    </location>
</feature>
<feature type="compositionally biased region" description="Polar residues" evidence="8">
    <location>
        <begin position="141"/>
        <end position="156"/>
    </location>
</feature>
<dbReference type="GO" id="GO:0071973">
    <property type="term" value="P:bacterial-type flagellum-dependent cell motility"/>
    <property type="evidence" value="ECO:0007669"/>
    <property type="project" value="InterPro"/>
</dbReference>
<gene>
    <name evidence="7" type="primary">flgH</name>
    <name evidence="10" type="ORF">DM194_06775</name>
</gene>
<dbReference type="InterPro" id="IPR000527">
    <property type="entry name" value="Flag_Lring"/>
</dbReference>
<dbReference type="KEGG" id="azm:DM194_06775"/>
<dbReference type="GO" id="GO:0009279">
    <property type="term" value="C:cell outer membrane"/>
    <property type="evidence" value="ECO:0007669"/>
    <property type="project" value="UniProtKB-SubCell"/>
</dbReference>
<organism evidence="10 11">
    <name type="scientific">Azospirillum ramasamyi</name>
    <dbReference type="NCBI Taxonomy" id="682998"/>
    <lineage>
        <taxon>Bacteria</taxon>
        <taxon>Pseudomonadati</taxon>
        <taxon>Pseudomonadota</taxon>
        <taxon>Alphaproteobacteria</taxon>
        <taxon>Rhodospirillales</taxon>
        <taxon>Azospirillaceae</taxon>
        <taxon>Azospirillum</taxon>
    </lineage>
</organism>
<dbReference type="PANTHER" id="PTHR34933:SF1">
    <property type="entry name" value="FLAGELLAR L-RING PROTEIN"/>
    <property type="match status" value="1"/>
</dbReference>
<keyword evidence="10" id="KW-0282">Flagellum</keyword>
<keyword evidence="3 7" id="KW-0732">Signal</keyword>
<keyword evidence="11" id="KW-1185">Reference proteome</keyword>
<evidence type="ECO:0000256" key="2">
    <source>
        <dbReference type="ARBA" id="ARBA00006929"/>
    </source>
</evidence>
<evidence type="ECO:0000313" key="11">
    <source>
        <dbReference type="Proteomes" id="UP000249605"/>
    </source>
</evidence>
<keyword evidence="6 7" id="KW-0998">Cell outer membrane</keyword>
<evidence type="ECO:0000256" key="4">
    <source>
        <dbReference type="ARBA" id="ARBA00023136"/>
    </source>
</evidence>
<keyword evidence="10" id="KW-0966">Cell projection</keyword>
<feature type="signal peptide" evidence="9">
    <location>
        <begin position="1"/>
        <end position="24"/>
    </location>
</feature>